<evidence type="ECO:0000313" key="2">
    <source>
        <dbReference type="Proteomes" id="UP000557739"/>
    </source>
</evidence>
<evidence type="ECO:0000313" key="1">
    <source>
        <dbReference type="EMBL" id="MBB5697133.1"/>
    </source>
</evidence>
<name>A0A7W9AML4_9SPHN</name>
<reference evidence="1 2" key="1">
    <citation type="submission" date="2020-08" db="EMBL/GenBank/DDBJ databases">
        <title>Genomic Encyclopedia of Type Strains, Phase IV (KMG-IV): sequencing the most valuable type-strain genomes for metagenomic binning, comparative biology and taxonomic classification.</title>
        <authorList>
            <person name="Goeker M."/>
        </authorList>
    </citation>
    <scope>NUCLEOTIDE SEQUENCE [LARGE SCALE GENOMIC DNA]</scope>
    <source>
        <strain evidence="1 2">DSM 27244</strain>
    </source>
</reference>
<dbReference type="Proteomes" id="UP000557739">
    <property type="component" value="Unassembled WGS sequence"/>
</dbReference>
<comment type="caution">
    <text evidence="1">The sequence shown here is derived from an EMBL/GenBank/DDBJ whole genome shotgun (WGS) entry which is preliminary data.</text>
</comment>
<dbReference type="AlphaFoldDB" id="A0A7W9AML4"/>
<sequence>MTATLPEAMRGAIECFLDGWRAAHGFAGLGIASFGPVRLAPGADD</sequence>
<protein>
    <submittedName>
        <fullName evidence="1">Uncharacterized protein</fullName>
    </submittedName>
</protein>
<dbReference type="RefSeq" id="WP_184023765.1">
    <property type="nucleotide sequence ID" value="NZ_JACIJJ010000001.1"/>
</dbReference>
<proteinExistence type="predicted"/>
<organism evidence="1 2">
    <name type="scientific">Sphingomonas yantingensis</name>
    <dbReference type="NCBI Taxonomy" id="1241761"/>
    <lineage>
        <taxon>Bacteria</taxon>
        <taxon>Pseudomonadati</taxon>
        <taxon>Pseudomonadota</taxon>
        <taxon>Alphaproteobacteria</taxon>
        <taxon>Sphingomonadales</taxon>
        <taxon>Sphingomonadaceae</taxon>
        <taxon>Sphingomonas</taxon>
    </lineage>
</organism>
<dbReference type="EMBL" id="JACIJJ010000001">
    <property type="protein sequence ID" value="MBB5697133.1"/>
    <property type="molecule type" value="Genomic_DNA"/>
</dbReference>
<accession>A0A7W9AML4</accession>
<gene>
    <name evidence="1" type="ORF">FHR19_000458</name>
</gene>
<keyword evidence="2" id="KW-1185">Reference proteome</keyword>